<evidence type="ECO:0000256" key="1">
    <source>
        <dbReference type="SAM" id="SignalP"/>
    </source>
</evidence>
<dbReference type="AlphaFoldDB" id="A0A1X0ZR49"/>
<dbReference type="EMBL" id="CP061724">
    <property type="protein sequence ID" value="QOD01161.1"/>
    <property type="molecule type" value="Genomic_DNA"/>
</dbReference>
<name>A0A1X0ZR49_PSEPU</name>
<dbReference type="EMBL" id="NBWC01000031">
    <property type="protein sequence ID" value="ORL61943.1"/>
    <property type="molecule type" value="Genomic_DNA"/>
</dbReference>
<keyword evidence="3" id="KW-0614">Plasmid</keyword>
<dbReference type="Proteomes" id="UP000516786">
    <property type="component" value="Plasmid pZXPA-20-602k"/>
</dbReference>
<protein>
    <submittedName>
        <fullName evidence="2">Uncharacterized protein</fullName>
    </submittedName>
</protein>
<evidence type="ECO:0000313" key="4">
    <source>
        <dbReference type="Proteomes" id="UP000193675"/>
    </source>
</evidence>
<evidence type="ECO:0000313" key="5">
    <source>
        <dbReference type="Proteomes" id="UP000516786"/>
    </source>
</evidence>
<dbReference type="OrthoDB" id="6980293at2"/>
<gene>
    <name evidence="2" type="ORF">B7H17_19730</name>
    <name evidence="3" type="ORF">ID616_31655</name>
</gene>
<dbReference type="Proteomes" id="UP000193675">
    <property type="component" value="Unassembled WGS sequence"/>
</dbReference>
<dbReference type="RefSeq" id="WP_084851934.1">
    <property type="nucleotide sequence ID" value="NZ_CP061724.1"/>
</dbReference>
<evidence type="ECO:0000313" key="3">
    <source>
        <dbReference type="EMBL" id="QOD01161.1"/>
    </source>
</evidence>
<keyword evidence="1" id="KW-0732">Signal</keyword>
<reference evidence="2 4" key="1">
    <citation type="submission" date="2017-04" db="EMBL/GenBank/DDBJ databases">
        <title>Presence of VIM-2 positive Pseudomonas species in chickens and their surrounding environment.</title>
        <authorList>
            <person name="Zhang R."/>
        </authorList>
    </citation>
    <scope>NUCLEOTIDE SEQUENCE [LARGE SCALE GENOMIC DNA]</scope>
    <source>
        <strain evidence="2 4">DZ-C18</strain>
    </source>
</reference>
<geneLocation type="plasmid" evidence="3 5">
    <name>pZXPA-20-602k</name>
</geneLocation>
<evidence type="ECO:0000313" key="2">
    <source>
        <dbReference type="EMBL" id="ORL61943.1"/>
    </source>
</evidence>
<proteinExistence type="predicted"/>
<organism evidence="2 4">
    <name type="scientific">Pseudomonas putida</name>
    <name type="common">Arthrobacter siderocapsulatus</name>
    <dbReference type="NCBI Taxonomy" id="303"/>
    <lineage>
        <taxon>Bacteria</taxon>
        <taxon>Pseudomonadati</taxon>
        <taxon>Pseudomonadota</taxon>
        <taxon>Gammaproteobacteria</taxon>
        <taxon>Pseudomonadales</taxon>
        <taxon>Pseudomonadaceae</taxon>
        <taxon>Pseudomonas</taxon>
    </lineage>
</organism>
<accession>A0A1X0ZR49</accession>
<reference evidence="3 5" key="2">
    <citation type="submission" date="2020-09" db="EMBL/GenBank/DDBJ databases">
        <title>Co-existence of a novel multidrug-resistance efflux pump with carbapenem resistance gene blaVIM-2 in one megaplasmid in Pseudomonas putida.</title>
        <authorList>
            <person name="Peng K."/>
            <person name="Li R."/>
        </authorList>
    </citation>
    <scope>NUCLEOTIDE SEQUENCE [LARGE SCALE GENOMIC DNA]</scope>
    <source>
        <strain evidence="3 5">ZXPA-20</strain>
        <plasmid evidence="3 5">pZXPA-20-602k</plasmid>
    </source>
</reference>
<sequence>MTILKNRKAQLICALSMVVLGGASIAGMMNTGGKKTLAYYEDFKQRFYLQDVLAEGDISYSIFSGNLTVENPEIRLVAARTNVAEQFLRGLYGLFGASLDGTTEGGLADWAKYQVGSTVGRGTAGAYIHADELKLSHSGDSKSGKIRIQLLGVDQSNQYLSHQGSEMVLVSDVPDEVQPGDEMGPHGEVVKPKYSWGANMAVRSPVTGSFLIAASGEFGTKVDLDLTITRSDDGEGTMSFVVTHRIDGNEVGRIVREARFAALPELDAVQETLKTGLTAFIVGAYDKTASQAILTDAAGSFARKAKVESYALTYKGFESLKVPYSQAGNSGSAFCDSAGLATWQSDFGSKDKTHSDSECGIALALAKSGSFEETYTFRPEKTLFASLFVTPGFELQTN</sequence>
<feature type="chain" id="PRO_5011905275" evidence="1">
    <location>
        <begin position="26"/>
        <end position="398"/>
    </location>
</feature>
<feature type="signal peptide" evidence="1">
    <location>
        <begin position="1"/>
        <end position="25"/>
    </location>
</feature>